<dbReference type="Proteomes" id="UP001140511">
    <property type="component" value="Unassembled WGS sequence"/>
</dbReference>
<name>A0A9W9E4W5_9HYPO</name>
<reference evidence="7" key="1">
    <citation type="submission" date="2022-09" db="EMBL/GenBank/DDBJ databases">
        <title>Chromosome-level assembly of Trichoderma breve T069, a fungus used in development of biopesticide product.</title>
        <authorList>
            <person name="Lin R."/>
            <person name="Liu T."/>
        </authorList>
    </citation>
    <scope>NUCLEOTIDE SEQUENCE</scope>
    <source>
        <strain evidence="7">T069</strain>
    </source>
</reference>
<dbReference type="InterPro" id="IPR036291">
    <property type="entry name" value="NAD(P)-bd_dom_sf"/>
</dbReference>
<dbReference type="SUPFAM" id="SSF51735">
    <property type="entry name" value="NAD(P)-binding Rossmann-fold domains"/>
    <property type="match status" value="1"/>
</dbReference>
<keyword evidence="5" id="KW-0539">Nucleus</keyword>
<comment type="caution">
    <text evidence="7">The sequence shown here is derived from an EMBL/GenBank/DDBJ whole genome shotgun (WGS) entry which is preliminary data.</text>
</comment>
<dbReference type="CDD" id="cd00067">
    <property type="entry name" value="GAL4"/>
    <property type="match status" value="1"/>
</dbReference>
<evidence type="ECO:0000256" key="3">
    <source>
        <dbReference type="ARBA" id="ARBA00023125"/>
    </source>
</evidence>
<feature type="domain" description="Zn(2)-C6 fungal-type" evidence="6">
    <location>
        <begin position="331"/>
        <end position="367"/>
    </location>
</feature>
<dbReference type="PANTHER" id="PTHR31845:SF10">
    <property type="entry name" value="ZN(II)2CYS6 TRANSCRIPTION FACTOR (EUROFUNG)"/>
    <property type="match status" value="1"/>
</dbReference>
<dbReference type="InterPro" id="IPR051089">
    <property type="entry name" value="prtT"/>
</dbReference>
<evidence type="ECO:0000259" key="6">
    <source>
        <dbReference type="PROSITE" id="PS50048"/>
    </source>
</evidence>
<keyword evidence="3" id="KW-0238">DNA-binding</keyword>
<dbReference type="PANTHER" id="PTHR31845">
    <property type="entry name" value="FINGER DOMAIN PROTEIN, PUTATIVE-RELATED"/>
    <property type="match status" value="1"/>
</dbReference>
<evidence type="ECO:0000313" key="7">
    <source>
        <dbReference type="EMBL" id="KAJ4856732.1"/>
    </source>
</evidence>
<dbReference type="Gene3D" id="4.10.240.10">
    <property type="entry name" value="Zn(2)-C6 fungal-type DNA-binding domain"/>
    <property type="match status" value="1"/>
</dbReference>
<dbReference type="GO" id="GO:0005634">
    <property type="term" value="C:nucleus"/>
    <property type="evidence" value="ECO:0007669"/>
    <property type="project" value="UniProtKB-SubCell"/>
</dbReference>
<dbReference type="GO" id="GO:0000981">
    <property type="term" value="F:DNA-binding transcription factor activity, RNA polymerase II-specific"/>
    <property type="evidence" value="ECO:0007669"/>
    <property type="project" value="InterPro"/>
</dbReference>
<gene>
    <name evidence="7" type="ORF">T069G_10100</name>
</gene>
<dbReference type="InterPro" id="IPR001138">
    <property type="entry name" value="Zn2Cys6_DnaBD"/>
</dbReference>
<proteinExistence type="predicted"/>
<dbReference type="InterPro" id="IPR036864">
    <property type="entry name" value="Zn2-C6_fun-type_DNA-bd_sf"/>
</dbReference>
<evidence type="ECO:0000256" key="2">
    <source>
        <dbReference type="ARBA" id="ARBA00023015"/>
    </source>
</evidence>
<organism evidence="7 8">
    <name type="scientific">Trichoderma breve</name>
    <dbReference type="NCBI Taxonomy" id="2034170"/>
    <lineage>
        <taxon>Eukaryota</taxon>
        <taxon>Fungi</taxon>
        <taxon>Dikarya</taxon>
        <taxon>Ascomycota</taxon>
        <taxon>Pezizomycotina</taxon>
        <taxon>Sordariomycetes</taxon>
        <taxon>Hypocreomycetidae</taxon>
        <taxon>Hypocreales</taxon>
        <taxon>Hypocreaceae</taxon>
        <taxon>Trichoderma</taxon>
    </lineage>
</organism>
<dbReference type="GO" id="GO:0000976">
    <property type="term" value="F:transcription cis-regulatory region binding"/>
    <property type="evidence" value="ECO:0007669"/>
    <property type="project" value="TreeGrafter"/>
</dbReference>
<dbReference type="PRINTS" id="PR00081">
    <property type="entry name" value="GDHRDH"/>
</dbReference>
<dbReference type="InterPro" id="IPR002347">
    <property type="entry name" value="SDR_fam"/>
</dbReference>
<dbReference type="PROSITE" id="PS00463">
    <property type="entry name" value="ZN2_CY6_FUNGAL_1"/>
    <property type="match status" value="1"/>
</dbReference>
<dbReference type="Pfam" id="PF00106">
    <property type="entry name" value="adh_short"/>
    <property type="match status" value="1"/>
</dbReference>
<keyword evidence="4" id="KW-0804">Transcription</keyword>
<keyword evidence="8" id="KW-1185">Reference proteome</keyword>
<evidence type="ECO:0000313" key="8">
    <source>
        <dbReference type="Proteomes" id="UP001140511"/>
    </source>
</evidence>
<keyword evidence="2" id="KW-0805">Transcription regulation</keyword>
<dbReference type="GO" id="GO:0008270">
    <property type="term" value="F:zinc ion binding"/>
    <property type="evidence" value="ECO:0007669"/>
    <property type="project" value="InterPro"/>
</dbReference>
<dbReference type="PROSITE" id="PS50048">
    <property type="entry name" value="ZN2_CY6_FUNGAL_2"/>
    <property type="match status" value="1"/>
</dbReference>
<evidence type="ECO:0000256" key="5">
    <source>
        <dbReference type="ARBA" id="ARBA00023242"/>
    </source>
</evidence>
<sequence>MAFLRSYFTTKPTLLEKDVTDLKGKVFIITGGTGGIGLELAKILYHANATRIYILSRSAQSGDTAIGLIKTSESPPGMKQRSAKDEDTVRFIALDLGDFSSIKAAAESFLKLETRLDVIWHNAAVMLAPEGSVSKQGHELTFATNVFGPFLLQHFLTPIMLQTLRNPATVKGSVRVCWAASGDGVVPPGEDGRTARYMQSKAGNAILAAEMAKLHPDIISCAFNPGAIKTDIARHAPWFLQVVHNLMSHPVRFGALTELYAGFSDEVIKKNGCFVVPFGQIGTTVPKVEAGIAERNTGFLYVPMEKADGSWITRGGAEVEPRRRTGHLRRSCETCRRSKVRCIPKADSSNAFPLCERCSVNGTTCIFERAIARPRQTKSMPKSKRKVVEEKIDGLVTLISSISAKSAAREVQSPKNVDSATSLVEGSSPECTKLSPTARQDVVARGFLTTDEAKQLLADFAAASEEFSPVLLPPEASLDHLRLERPCLLLAILAACARDHLQARLEIEFRKMLADRVIVNAEKNLDLLQGLLVYLTWNHLYFNPAKEQIYQLSQMATTMAAELKLPLDDSVKDILIQQRGTFDKHGQYYFIIEKMRTFVACYYVDSCISLAMRKPSHFKYCRTVADCCILLPYVSLTASDEILSCFVQLQGLAEEVDQLFQYNNIRWLEVVDYLQIQVMMNKFKGKLDELVQSFPPEAKANSLIQRKCLYIRIYIQEVGLHSPPHHEANMDLSNAMCCSWCSSLPRLNIAISCIRAAQSYINEYVFLPPQSLRSTVLFQESELLYAILVLAAATLGGVTVSEPGQLRELADISSYLIALRDKMMTMGTMTDHGQDRRDYFWKMTQFFKHCLNWKSQDAGNQAPCLGTCSSSSDDSMSFLRILENIPTEEVIQKDSMFNLLDMSWIMSASEF</sequence>
<evidence type="ECO:0000256" key="1">
    <source>
        <dbReference type="ARBA" id="ARBA00004123"/>
    </source>
</evidence>
<dbReference type="EMBL" id="JAOPEN010000006">
    <property type="protein sequence ID" value="KAJ4856732.1"/>
    <property type="molecule type" value="Genomic_DNA"/>
</dbReference>
<protein>
    <submittedName>
        <fullName evidence="7">Short chain dehydrogenase domain-containing protein</fullName>
    </submittedName>
</protein>
<dbReference type="RefSeq" id="XP_056025788.1">
    <property type="nucleotide sequence ID" value="XM_056177310.1"/>
</dbReference>
<evidence type="ECO:0000256" key="4">
    <source>
        <dbReference type="ARBA" id="ARBA00023163"/>
    </source>
</evidence>
<dbReference type="AlphaFoldDB" id="A0A9W9E4W5"/>
<dbReference type="SUPFAM" id="SSF57701">
    <property type="entry name" value="Zn2/Cys6 DNA-binding domain"/>
    <property type="match status" value="1"/>
</dbReference>
<accession>A0A9W9E4W5</accession>
<dbReference type="GeneID" id="80871998"/>
<dbReference type="Gene3D" id="3.40.50.720">
    <property type="entry name" value="NAD(P)-binding Rossmann-like Domain"/>
    <property type="match status" value="1"/>
</dbReference>
<comment type="subcellular location">
    <subcellularLocation>
        <location evidence="1">Nucleus</location>
    </subcellularLocation>
</comment>